<evidence type="ECO:0000313" key="1">
    <source>
        <dbReference type="EMBL" id="QQG65643.1"/>
    </source>
</evidence>
<name>A0A7T6AQM9_9BACT</name>
<dbReference type="KEGG" id="dog:HP555_07065"/>
<dbReference type="Proteomes" id="UP000596092">
    <property type="component" value="Chromosome"/>
</dbReference>
<gene>
    <name evidence="1" type="ORF">HP555_07065</name>
</gene>
<dbReference type="RefSeq" id="WP_199260960.1">
    <property type="nucleotide sequence ID" value="NZ_CP054140.1"/>
</dbReference>
<reference evidence="1 2" key="1">
    <citation type="submission" date="2020-05" db="EMBL/GenBank/DDBJ databases">
        <title>Complete genome of Desulfobulbus oligotrophicus.</title>
        <authorList>
            <person name="Podar M."/>
        </authorList>
    </citation>
    <scope>NUCLEOTIDE SEQUENCE [LARGE SCALE GENOMIC DNA]</scope>
    <source>
        <strain evidence="1 2">Prop6</strain>
    </source>
</reference>
<dbReference type="EMBL" id="CP054140">
    <property type="protein sequence ID" value="QQG65643.1"/>
    <property type="molecule type" value="Genomic_DNA"/>
</dbReference>
<dbReference type="AlphaFoldDB" id="A0A7T6AQM9"/>
<organism evidence="1 2">
    <name type="scientific">Desulfobulbus oligotrophicus</name>
    <dbReference type="NCBI Taxonomy" id="1909699"/>
    <lineage>
        <taxon>Bacteria</taxon>
        <taxon>Pseudomonadati</taxon>
        <taxon>Thermodesulfobacteriota</taxon>
        <taxon>Desulfobulbia</taxon>
        <taxon>Desulfobulbales</taxon>
        <taxon>Desulfobulbaceae</taxon>
        <taxon>Desulfobulbus</taxon>
    </lineage>
</organism>
<keyword evidence="2" id="KW-1185">Reference proteome</keyword>
<proteinExistence type="predicted"/>
<accession>A0A7T6AQM9</accession>
<sequence length="84" mass="9715">MHDKKELCDKITALYPDIGACGMNVDVSWDEQEKMWVVHLEKDVHKLDHYLATTDADYCMDDKQCVSLGLEIAQLRKNIEGKQF</sequence>
<protein>
    <submittedName>
        <fullName evidence="1">Uncharacterized protein</fullName>
    </submittedName>
</protein>
<evidence type="ECO:0000313" key="2">
    <source>
        <dbReference type="Proteomes" id="UP000596092"/>
    </source>
</evidence>